<organism evidence="8 9">
    <name type="scientific">Parastrongyloides trichosuri</name>
    <name type="common">Possum-specific nematode worm</name>
    <dbReference type="NCBI Taxonomy" id="131310"/>
    <lineage>
        <taxon>Eukaryota</taxon>
        <taxon>Metazoa</taxon>
        <taxon>Ecdysozoa</taxon>
        <taxon>Nematoda</taxon>
        <taxon>Chromadorea</taxon>
        <taxon>Rhabditida</taxon>
        <taxon>Tylenchina</taxon>
        <taxon>Panagrolaimomorpha</taxon>
        <taxon>Strongyloidoidea</taxon>
        <taxon>Strongyloididae</taxon>
        <taxon>Parastrongyloides</taxon>
    </lineage>
</organism>
<keyword evidence="6" id="KW-1015">Disulfide bond</keyword>
<dbReference type="GO" id="GO:0019695">
    <property type="term" value="P:choline metabolic process"/>
    <property type="evidence" value="ECO:0007669"/>
    <property type="project" value="TreeGrafter"/>
</dbReference>
<reference evidence="9" key="1">
    <citation type="submission" date="2017-02" db="UniProtKB">
        <authorList>
            <consortium name="WormBaseParasite"/>
        </authorList>
    </citation>
    <scope>IDENTIFICATION</scope>
</reference>
<evidence type="ECO:0000256" key="6">
    <source>
        <dbReference type="ARBA" id="ARBA00023157"/>
    </source>
</evidence>
<dbReference type="InterPro" id="IPR000997">
    <property type="entry name" value="Cholinesterase"/>
</dbReference>
<dbReference type="EC" id="3.1.1.7" evidence="2"/>
<evidence type="ECO:0000256" key="1">
    <source>
        <dbReference type="ARBA" id="ARBA00005964"/>
    </source>
</evidence>
<dbReference type="PANTHER" id="PTHR43918:SF4">
    <property type="entry name" value="CARBOXYLIC ESTER HYDROLASE"/>
    <property type="match status" value="1"/>
</dbReference>
<proteinExistence type="inferred from homology"/>
<accession>A0A0N5A0B2</accession>
<dbReference type="GO" id="GO:0005886">
    <property type="term" value="C:plasma membrane"/>
    <property type="evidence" value="ECO:0007669"/>
    <property type="project" value="TreeGrafter"/>
</dbReference>
<keyword evidence="8" id="KW-1185">Reference proteome</keyword>
<dbReference type="STRING" id="131310.A0A0N5A0B2"/>
<dbReference type="ESTHER" id="parti-a0a0n5a0b2.2">
    <property type="family name" value="Cholinesterase-like"/>
</dbReference>
<keyword evidence="3" id="KW-0719">Serine esterase</keyword>
<dbReference type="PRINTS" id="PR00878">
    <property type="entry name" value="CHOLNESTRASE"/>
</dbReference>
<dbReference type="GO" id="GO:0006581">
    <property type="term" value="P:acetylcholine catabolic process"/>
    <property type="evidence" value="ECO:0007669"/>
    <property type="project" value="TreeGrafter"/>
</dbReference>
<comment type="similarity">
    <text evidence="1">Belongs to the type-B carboxylesterase/lipase family.</text>
</comment>
<evidence type="ECO:0000256" key="2">
    <source>
        <dbReference type="ARBA" id="ARBA00013276"/>
    </source>
</evidence>
<dbReference type="WBParaSite" id="PTRK_0001478800.1">
    <property type="protein sequence ID" value="PTRK_0001478800.1"/>
    <property type="gene ID" value="PTRK_0001478800"/>
</dbReference>
<dbReference type="InterPro" id="IPR002018">
    <property type="entry name" value="CarbesteraseB"/>
</dbReference>
<evidence type="ECO:0000256" key="4">
    <source>
        <dbReference type="ARBA" id="ARBA00022801"/>
    </source>
</evidence>
<dbReference type="PROSITE" id="PS00941">
    <property type="entry name" value="CARBOXYLESTERASE_B_2"/>
    <property type="match status" value="1"/>
</dbReference>
<evidence type="ECO:0000313" key="8">
    <source>
        <dbReference type="Proteomes" id="UP000038045"/>
    </source>
</evidence>
<dbReference type="PANTHER" id="PTHR43918">
    <property type="entry name" value="ACETYLCHOLINESTERASE"/>
    <property type="match status" value="1"/>
</dbReference>
<dbReference type="AlphaFoldDB" id="A0A0N5A0B2"/>
<dbReference type="InterPro" id="IPR029058">
    <property type="entry name" value="AB_hydrolase_fold"/>
</dbReference>
<dbReference type="Proteomes" id="UP000038045">
    <property type="component" value="Unplaced"/>
</dbReference>
<dbReference type="GO" id="GO:0003990">
    <property type="term" value="F:acetylcholinesterase activity"/>
    <property type="evidence" value="ECO:0007669"/>
    <property type="project" value="UniProtKB-EC"/>
</dbReference>
<dbReference type="InterPro" id="IPR050654">
    <property type="entry name" value="AChE-related_enzymes"/>
</dbReference>
<dbReference type="Gene3D" id="3.40.50.1820">
    <property type="entry name" value="alpha/beta hydrolase"/>
    <property type="match status" value="2"/>
</dbReference>
<dbReference type="GO" id="GO:0005615">
    <property type="term" value="C:extracellular space"/>
    <property type="evidence" value="ECO:0007669"/>
    <property type="project" value="TreeGrafter"/>
</dbReference>
<keyword evidence="5" id="KW-0531">Neurotransmitter degradation</keyword>
<sequence length="805" mass="91284">MFVTMNIETIDNVSVEEYLGIGYAWPPVGNKRFGKPEFLEITPLNETINATKFSNSCIQATLDMGFESKYFNDSKKNQSEDCLYLNIWVPNRGTKNKSVLVFIHGGGLRFGSSNLDLYNGSMLAAKTGLIVVTLNYRLGIFGFAYMCCGNNITGNMGLLDQQVALKWINKYIRAFSGDPQNVTLWGQGAGAKFITTEESNITYTHVYNTTSGLVRGTKLDINGTQVDQLLGIPFAISPLNYSRFGTPKPMTKWPDLYNATSPARACMQAHSERGFENKYYNMSKNDQSEDCLQLNMWIPNPINATKKGVLVFIFGGGFRFGSPSLDIYNGSILAAKTDLIVVNINYRLGMLGFAYMSKGDNVTGNMGLLDQQMALKWVHENIANFSGDPNNVTLWGQGSGAICASAHLFSKNSENYFQKLILMSGSINSLLAAKEPSYVDSATRIAAQNMGCFNTSTPSHHEEIFNCLVNQSAENIMKSSEYSSSEVDMPTILGENIILNDTYFFNGSLYFKLLTGKIKSYVDILFGMPNKDGSFYLPILKDSKKYGCNYTEIFEYDNNTCSFNYSTYYNFYNLTRVTLRINDTVFKDVVQKWYYVSNETKSMRDNATKFLTDVTGRCHLIDFAKKVSSESHGTFYSYIFETSSSRNNWPQWMVSTHDDEIDYAFGMPFRYPEEYNKNNTLEEEKALSEKIMGMIKRFTEKKGFYPLWDKFTETYRRGVTINKTFDPEKPLPTVDDIESYECKEFLPFLPKYLMYHGDLQAKILHPEFNDTDFKELFKIESEKHLNNSDYYDSASEVTLTTPSTA</sequence>
<dbReference type="InterPro" id="IPR019819">
    <property type="entry name" value="Carboxylesterase_B_CS"/>
</dbReference>
<dbReference type="SUPFAM" id="SSF53474">
    <property type="entry name" value="alpha/beta-Hydrolases"/>
    <property type="match status" value="2"/>
</dbReference>
<keyword evidence="4" id="KW-0378">Hydrolase</keyword>
<feature type="domain" description="Carboxylesterase type B" evidence="7">
    <location>
        <begin position="206"/>
        <end position="723"/>
    </location>
</feature>
<protein>
    <recommendedName>
        <fullName evidence="2">acetylcholinesterase</fullName>
        <ecNumber evidence="2">3.1.1.7</ecNumber>
    </recommendedName>
</protein>
<feature type="domain" description="Carboxylesterase type B" evidence="7">
    <location>
        <begin position="12"/>
        <end position="194"/>
    </location>
</feature>
<evidence type="ECO:0000256" key="3">
    <source>
        <dbReference type="ARBA" id="ARBA00022487"/>
    </source>
</evidence>
<dbReference type="Pfam" id="PF00135">
    <property type="entry name" value="COesterase"/>
    <property type="match status" value="2"/>
</dbReference>
<name>A0A0N5A0B2_PARTI</name>
<evidence type="ECO:0000313" key="9">
    <source>
        <dbReference type="WBParaSite" id="PTRK_0001478800.1"/>
    </source>
</evidence>
<evidence type="ECO:0000259" key="7">
    <source>
        <dbReference type="Pfam" id="PF00135"/>
    </source>
</evidence>
<evidence type="ECO:0000256" key="5">
    <source>
        <dbReference type="ARBA" id="ARBA00022867"/>
    </source>
</evidence>